<feature type="compositionally biased region" description="Low complexity" evidence="1">
    <location>
        <begin position="39"/>
        <end position="48"/>
    </location>
</feature>
<evidence type="ECO:0000256" key="2">
    <source>
        <dbReference type="SAM" id="SignalP"/>
    </source>
</evidence>
<keyword evidence="2" id="KW-0732">Signal</keyword>
<proteinExistence type="predicted"/>
<reference evidence="3" key="1">
    <citation type="journal article" date="2020" name="Stud. Mycol.">
        <title>101 Dothideomycetes genomes: a test case for predicting lifestyles and emergence of pathogens.</title>
        <authorList>
            <person name="Haridas S."/>
            <person name="Albert R."/>
            <person name="Binder M."/>
            <person name="Bloem J."/>
            <person name="Labutti K."/>
            <person name="Salamov A."/>
            <person name="Andreopoulos B."/>
            <person name="Baker S."/>
            <person name="Barry K."/>
            <person name="Bills G."/>
            <person name="Bluhm B."/>
            <person name="Cannon C."/>
            <person name="Castanera R."/>
            <person name="Culley D."/>
            <person name="Daum C."/>
            <person name="Ezra D."/>
            <person name="Gonzalez J."/>
            <person name="Henrissat B."/>
            <person name="Kuo A."/>
            <person name="Liang C."/>
            <person name="Lipzen A."/>
            <person name="Lutzoni F."/>
            <person name="Magnuson J."/>
            <person name="Mondo S."/>
            <person name="Nolan M."/>
            <person name="Ohm R."/>
            <person name="Pangilinan J."/>
            <person name="Park H.-J."/>
            <person name="Ramirez L."/>
            <person name="Alfaro M."/>
            <person name="Sun H."/>
            <person name="Tritt A."/>
            <person name="Yoshinaga Y."/>
            <person name="Zwiers L.-H."/>
            <person name="Turgeon B."/>
            <person name="Goodwin S."/>
            <person name="Spatafora J."/>
            <person name="Crous P."/>
            <person name="Grigoriev I."/>
        </authorList>
    </citation>
    <scope>NUCLEOTIDE SEQUENCE</scope>
    <source>
        <strain evidence="3">CBS 269.34</strain>
    </source>
</reference>
<protein>
    <recommendedName>
        <fullName evidence="5">Ribosomal protein s17</fullName>
    </recommendedName>
</protein>
<dbReference type="EMBL" id="MU004189">
    <property type="protein sequence ID" value="KAF2495222.1"/>
    <property type="molecule type" value="Genomic_DNA"/>
</dbReference>
<feature type="chain" id="PRO_5025564833" description="Ribosomal protein s17" evidence="2">
    <location>
        <begin position="20"/>
        <end position="343"/>
    </location>
</feature>
<evidence type="ECO:0008006" key="5">
    <source>
        <dbReference type="Google" id="ProtNLM"/>
    </source>
</evidence>
<dbReference type="OrthoDB" id="2336871at2759"/>
<keyword evidence="4" id="KW-1185">Reference proteome</keyword>
<organism evidence="3 4">
    <name type="scientific">Lophium mytilinum</name>
    <dbReference type="NCBI Taxonomy" id="390894"/>
    <lineage>
        <taxon>Eukaryota</taxon>
        <taxon>Fungi</taxon>
        <taxon>Dikarya</taxon>
        <taxon>Ascomycota</taxon>
        <taxon>Pezizomycotina</taxon>
        <taxon>Dothideomycetes</taxon>
        <taxon>Pleosporomycetidae</taxon>
        <taxon>Mytilinidiales</taxon>
        <taxon>Mytilinidiaceae</taxon>
        <taxon>Lophium</taxon>
    </lineage>
</organism>
<evidence type="ECO:0000256" key="1">
    <source>
        <dbReference type="SAM" id="MobiDB-lite"/>
    </source>
</evidence>
<feature type="signal peptide" evidence="2">
    <location>
        <begin position="1"/>
        <end position="19"/>
    </location>
</feature>
<sequence>MRFTTVIPVLALAARLVNAQSSAVSNAKSGGNQGGNQGGNANTGTSTTLNPAVIQTTDNGLADAEAGQAASLTSKNNFIDFCVGKTITNGLQTQAGSCNPIAMGDIPAKDKMISAAFVSPTNNQANVPAAPENITFSVQLQNLNAGTFTNPDNTYYAAPQQIGTNGAVIGHTHITVQDLKGDINTVTPPDPTVFAFFKGVNDDGNGNGLLSATLSGGLPPGAYRVCSMTSASNHQPVLMPVAQRGAQDDCVRFTVTAGKGGNTGKGQNGNTGNTGNTGNAGGNVAASSAVAATSAAAATTSAAAGGNAAGGKGQAGKGGQRFGQGKGGRFGRPRKFTAREFIA</sequence>
<dbReference type="PANTHER" id="PTHR34587:SF2">
    <property type="entry name" value="G-PROTEIN COUPLED RECEPTORS FAMILY 1 PROFILE DOMAIN-CONTAINING PROTEIN"/>
    <property type="match status" value="1"/>
</dbReference>
<feature type="region of interest" description="Disordered" evidence="1">
    <location>
        <begin position="257"/>
        <end position="277"/>
    </location>
</feature>
<accession>A0A6A6QSX1</accession>
<dbReference type="PANTHER" id="PTHR34587">
    <property type="entry name" value="VWFA DOMAIN-CONTAINING PROTEIN"/>
    <property type="match status" value="1"/>
</dbReference>
<evidence type="ECO:0000313" key="4">
    <source>
        <dbReference type="Proteomes" id="UP000799750"/>
    </source>
</evidence>
<feature type="compositionally biased region" description="Gly residues" evidence="1">
    <location>
        <begin position="258"/>
        <end position="269"/>
    </location>
</feature>
<feature type="region of interest" description="Disordered" evidence="1">
    <location>
        <begin position="304"/>
        <end position="335"/>
    </location>
</feature>
<gene>
    <name evidence="3" type="ORF">BU16DRAFT_539209</name>
</gene>
<dbReference type="InterPro" id="IPR053216">
    <property type="entry name" value="Appressorial_penetr-assoc"/>
</dbReference>
<feature type="region of interest" description="Disordered" evidence="1">
    <location>
        <begin position="25"/>
        <end position="50"/>
    </location>
</feature>
<dbReference type="AlphaFoldDB" id="A0A6A6QSX1"/>
<evidence type="ECO:0000313" key="3">
    <source>
        <dbReference type="EMBL" id="KAF2495222.1"/>
    </source>
</evidence>
<name>A0A6A6QSX1_9PEZI</name>
<dbReference type="Proteomes" id="UP000799750">
    <property type="component" value="Unassembled WGS sequence"/>
</dbReference>
<feature type="compositionally biased region" description="Gly residues" evidence="1">
    <location>
        <begin position="307"/>
        <end position="328"/>
    </location>
</feature>